<dbReference type="OrthoDB" id="10027013at2759"/>
<proteinExistence type="predicted"/>
<dbReference type="Proteomes" id="UP001152607">
    <property type="component" value="Unassembled WGS sequence"/>
</dbReference>
<protein>
    <submittedName>
        <fullName evidence="1">Uncharacterized protein</fullName>
    </submittedName>
</protein>
<organism evidence="1 2">
    <name type="scientific">Periconia digitata</name>
    <dbReference type="NCBI Taxonomy" id="1303443"/>
    <lineage>
        <taxon>Eukaryota</taxon>
        <taxon>Fungi</taxon>
        <taxon>Dikarya</taxon>
        <taxon>Ascomycota</taxon>
        <taxon>Pezizomycotina</taxon>
        <taxon>Dothideomycetes</taxon>
        <taxon>Pleosporomycetidae</taxon>
        <taxon>Pleosporales</taxon>
        <taxon>Massarineae</taxon>
        <taxon>Periconiaceae</taxon>
        <taxon>Periconia</taxon>
    </lineage>
</organism>
<dbReference type="EMBL" id="CAOQHR010000012">
    <property type="protein sequence ID" value="CAI6341466.1"/>
    <property type="molecule type" value="Genomic_DNA"/>
</dbReference>
<accession>A0A9W4XWV2</accession>
<dbReference type="AlphaFoldDB" id="A0A9W4XWV2"/>
<evidence type="ECO:0000313" key="1">
    <source>
        <dbReference type="EMBL" id="CAI6341466.1"/>
    </source>
</evidence>
<reference evidence="1" key="1">
    <citation type="submission" date="2023-01" db="EMBL/GenBank/DDBJ databases">
        <authorList>
            <person name="Van Ghelder C."/>
            <person name="Rancurel C."/>
        </authorList>
    </citation>
    <scope>NUCLEOTIDE SEQUENCE</scope>
    <source>
        <strain evidence="1">CNCM I-4278</strain>
    </source>
</reference>
<comment type="caution">
    <text evidence="1">The sequence shown here is derived from an EMBL/GenBank/DDBJ whole genome shotgun (WGS) entry which is preliminary data.</text>
</comment>
<evidence type="ECO:0000313" key="2">
    <source>
        <dbReference type="Proteomes" id="UP001152607"/>
    </source>
</evidence>
<gene>
    <name evidence="1" type="ORF">PDIGIT_LOCUS14663</name>
</gene>
<keyword evidence="2" id="KW-1185">Reference proteome</keyword>
<sequence length="241" mass="27415">MICTKPIYTIIINIYLLVEKEPCPGYWQKSLTQRRARKEEEQKKIPCCIPRYIPPNPSIHFSRKEAAESNNKITTTKTYTHKQAKLPSLIPNNTPATHPPTTPWSTRLRTHIFSLPSQTADHEPRFRNNAWRDVFTSQVSTTPLTAALVGNDNSLFTLPLGEKSVQWDVWLSEDRLWERVCTLGHFRGLDSGALETSHTIFKDIMSAPDAGVERDEQGRIKVHGFTIVVWTEKIPEVAAVA</sequence>
<name>A0A9W4XWV2_9PLEO</name>